<evidence type="ECO:0000256" key="4">
    <source>
        <dbReference type="ARBA" id="ARBA00022547"/>
    </source>
</evidence>
<keyword evidence="9 13" id="KW-0472">Membrane</keyword>
<evidence type="ECO:0000256" key="13">
    <source>
        <dbReference type="HAMAP-Rule" id="MF_01398"/>
    </source>
</evidence>
<keyword evidence="6 13" id="KW-0375">Hydrogen ion transport</keyword>
<proteinExistence type="inferred from homology"/>
<protein>
    <recommendedName>
        <fullName evidence="13">ATP synthase subunit b</fullName>
    </recommendedName>
    <alternativeName>
        <fullName evidence="13">ATP synthase F(0) sector subunit b</fullName>
    </alternativeName>
    <alternativeName>
        <fullName evidence="13">ATPase subunit I</fullName>
    </alternativeName>
    <alternativeName>
        <fullName evidence="13">F-type ATPase subunit b</fullName>
        <shortName evidence="13">F-ATPase subunit b</shortName>
    </alternativeName>
</protein>
<dbReference type="PANTHER" id="PTHR33445:SF1">
    <property type="entry name" value="ATP SYNTHASE SUBUNIT B"/>
    <property type="match status" value="1"/>
</dbReference>
<comment type="caution">
    <text evidence="16">The sequence shown here is derived from an EMBL/GenBank/DDBJ whole genome shotgun (WGS) entry which is preliminary data.</text>
</comment>
<comment type="subcellular location">
    <subcellularLocation>
        <location evidence="13">Cell membrane</location>
        <topology evidence="13">Single-pass membrane protein</topology>
    </subcellularLocation>
    <subcellularLocation>
        <location evidence="12">Endomembrane system</location>
        <topology evidence="12">Single-pass membrane protein</topology>
    </subcellularLocation>
</comment>
<comment type="subunit">
    <text evidence="13">F-type ATPases have 2 components, F(1) - the catalytic core - and F(0) - the membrane proton channel. F(1) has five subunits: alpha(3), beta(3), gamma(1), delta(1), epsilon(1). F(0) has three main subunits: a(1), b(2) and c(10-14). The alpha and beta chains form an alternating ring which encloses part of the gamma chain. F(1) is attached to F(0) by a central stalk formed by the gamma and epsilon chains, while a peripheral stalk is formed by the delta and b chains.</text>
</comment>
<evidence type="ECO:0000256" key="7">
    <source>
        <dbReference type="ARBA" id="ARBA00022989"/>
    </source>
</evidence>
<feature type="transmembrane region" description="Helical" evidence="13">
    <location>
        <begin position="6"/>
        <end position="27"/>
    </location>
</feature>
<evidence type="ECO:0000256" key="8">
    <source>
        <dbReference type="ARBA" id="ARBA00023065"/>
    </source>
</evidence>
<comment type="function">
    <text evidence="13">Component of the F(0) channel, it forms part of the peripheral stalk, linking F(1) to F(0).</text>
</comment>
<dbReference type="CDD" id="cd06503">
    <property type="entry name" value="ATP-synt_Fo_b"/>
    <property type="match status" value="1"/>
</dbReference>
<comment type="similarity">
    <text evidence="1 13 14">Belongs to the ATPase B chain family.</text>
</comment>
<keyword evidence="2 13" id="KW-0813">Transport</keyword>
<dbReference type="InterPro" id="IPR002146">
    <property type="entry name" value="ATP_synth_b/b'su_bac/chlpt"/>
</dbReference>
<name>A0ABT1Y3I1_9FIRM</name>
<dbReference type="Gene3D" id="6.10.250.1580">
    <property type="match status" value="1"/>
</dbReference>
<comment type="function">
    <text evidence="11 13">F(1)F(0) ATP synthase produces ATP from ADP in the presence of a proton or sodium gradient. F-type ATPases consist of two structural domains, F(1) containing the extramembraneous catalytic core and F(0) containing the membrane proton channel, linked together by a central stalk and a peripheral stalk. During catalysis, ATP synthesis in the catalytic domain of F(1) is coupled via a rotary mechanism of the central stalk subunits to proton translocation.</text>
</comment>
<organism evidence="16 17">
    <name type="scientific">Dehalobacterium formicoaceticum</name>
    <dbReference type="NCBI Taxonomy" id="51515"/>
    <lineage>
        <taxon>Bacteria</taxon>
        <taxon>Bacillati</taxon>
        <taxon>Bacillota</taxon>
        <taxon>Clostridia</taxon>
        <taxon>Eubacteriales</taxon>
        <taxon>Peptococcaceae</taxon>
        <taxon>Dehalobacterium</taxon>
    </lineage>
</organism>
<dbReference type="Pfam" id="PF00430">
    <property type="entry name" value="ATP-synt_B"/>
    <property type="match status" value="1"/>
</dbReference>
<keyword evidence="4 13" id="KW-0138">CF(0)</keyword>
<dbReference type="PANTHER" id="PTHR33445">
    <property type="entry name" value="ATP SYNTHASE SUBUNIT B', CHLOROPLASTIC"/>
    <property type="match status" value="1"/>
</dbReference>
<dbReference type="InterPro" id="IPR005864">
    <property type="entry name" value="ATP_synth_F0_bsu_bac"/>
</dbReference>
<dbReference type="InterPro" id="IPR050059">
    <property type="entry name" value="ATP_synthase_B_chain"/>
</dbReference>
<evidence type="ECO:0000256" key="1">
    <source>
        <dbReference type="ARBA" id="ARBA00005513"/>
    </source>
</evidence>
<keyword evidence="17" id="KW-1185">Reference proteome</keyword>
<dbReference type="NCBIfam" id="TIGR01144">
    <property type="entry name" value="ATP_synt_b"/>
    <property type="match status" value="1"/>
</dbReference>
<sequence>MQIDYHDLIWAIINFVILLAILYKFLYGPLVKMMDSRENEIKDNISQAEGMRVEADAARTEMQEVLANSRKEAQDIINNAAKMGEDTKNQIIAEAKDAAQKLTQRAQEEIQREKEQALAEIRNEVAELAVLAAGQIIGKTITADEQKKLVDQYIQGVGGIQ</sequence>
<evidence type="ECO:0000256" key="2">
    <source>
        <dbReference type="ARBA" id="ARBA00022448"/>
    </source>
</evidence>
<evidence type="ECO:0000256" key="12">
    <source>
        <dbReference type="ARBA" id="ARBA00037847"/>
    </source>
</evidence>
<evidence type="ECO:0000256" key="11">
    <source>
        <dbReference type="ARBA" id="ARBA00025198"/>
    </source>
</evidence>
<dbReference type="EMBL" id="JANPWE010000003">
    <property type="protein sequence ID" value="MCR6545427.1"/>
    <property type="molecule type" value="Genomic_DNA"/>
</dbReference>
<keyword evidence="15" id="KW-0175">Coiled coil</keyword>
<keyword evidence="8 13" id="KW-0406">Ion transport</keyword>
<evidence type="ECO:0000256" key="3">
    <source>
        <dbReference type="ARBA" id="ARBA00022475"/>
    </source>
</evidence>
<dbReference type="HAMAP" id="MF_01398">
    <property type="entry name" value="ATP_synth_b_bprime"/>
    <property type="match status" value="1"/>
</dbReference>
<evidence type="ECO:0000256" key="6">
    <source>
        <dbReference type="ARBA" id="ARBA00022781"/>
    </source>
</evidence>
<keyword evidence="7 13" id="KW-1133">Transmembrane helix</keyword>
<evidence type="ECO:0000313" key="17">
    <source>
        <dbReference type="Proteomes" id="UP001524944"/>
    </source>
</evidence>
<evidence type="ECO:0000256" key="9">
    <source>
        <dbReference type="ARBA" id="ARBA00023136"/>
    </source>
</evidence>
<evidence type="ECO:0000256" key="5">
    <source>
        <dbReference type="ARBA" id="ARBA00022692"/>
    </source>
</evidence>
<evidence type="ECO:0000256" key="14">
    <source>
        <dbReference type="RuleBase" id="RU003848"/>
    </source>
</evidence>
<keyword evidence="10 13" id="KW-0066">ATP synthesis</keyword>
<keyword evidence="5 13" id="KW-0812">Transmembrane</keyword>
<accession>A0ABT1Y3I1</accession>
<keyword evidence="3 13" id="KW-1003">Cell membrane</keyword>
<evidence type="ECO:0000256" key="10">
    <source>
        <dbReference type="ARBA" id="ARBA00023310"/>
    </source>
</evidence>
<feature type="coiled-coil region" evidence="15">
    <location>
        <begin position="92"/>
        <end position="131"/>
    </location>
</feature>
<evidence type="ECO:0000313" key="16">
    <source>
        <dbReference type="EMBL" id="MCR6545427.1"/>
    </source>
</evidence>
<gene>
    <name evidence="13 16" type="primary">atpF</name>
    <name evidence="16" type="ORF">NVS47_07840</name>
</gene>
<dbReference type="RefSeq" id="WP_089609294.1">
    <property type="nucleotide sequence ID" value="NZ_CP022121.1"/>
</dbReference>
<dbReference type="SUPFAM" id="SSF81573">
    <property type="entry name" value="F1F0 ATP synthase subunit B, membrane domain"/>
    <property type="match status" value="1"/>
</dbReference>
<dbReference type="Proteomes" id="UP001524944">
    <property type="component" value="Unassembled WGS sequence"/>
</dbReference>
<evidence type="ECO:0000256" key="15">
    <source>
        <dbReference type="SAM" id="Coils"/>
    </source>
</evidence>
<dbReference type="InterPro" id="IPR028987">
    <property type="entry name" value="ATP_synth_B-like_membr_sf"/>
</dbReference>
<reference evidence="16 17" key="1">
    <citation type="submission" date="2022-08" db="EMBL/GenBank/DDBJ databases">
        <title>Proteogenomics of the novel Dehalobacterium formicoaceticum strain EZ94 highlights a key role of methyltransferases during anaerobic dichloromethane degradation.</title>
        <authorList>
            <person name="Wasmund K."/>
        </authorList>
    </citation>
    <scope>NUCLEOTIDE SEQUENCE [LARGE SCALE GENOMIC DNA]</scope>
    <source>
        <strain evidence="16 17">EZ94</strain>
    </source>
</reference>